<dbReference type="GO" id="GO:0004061">
    <property type="term" value="F:arylformamidase activity"/>
    <property type="evidence" value="ECO:0007669"/>
    <property type="project" value="InterPro"/>
</dbReference>
<dbReference type="PANTHER" id="PTHR31118">
    <property type="entry name" value="CYCLASE-LIKE PROTEIN 2"/>
    <property type="match status" value="1"/>
</dbReference>
<dbReference type="Proteomes" id="UP000708208">
    <property type="component" value="Unassembled WGS sequence"/>
</dbReference>
<name>A0A8J2JZ15_9HEXA</name>
<dbReference type="EMBL" id="CAJVCH010188569">
    <property type="protein sequence ID" value="CAG7730073.1"/>
    <property type="molecule type" value="Genomic_DNA"/>
</dbReference>
<evidence type="ECO:0000313" key="2">
    <source>
        <dbReference type="Proteomes" id="UP000708208"/>
    </source>
</evidence>
<dbReference type="GO" id="GO:0019441">
    <property type="term" value="P:L-tryptophan catabolic process to kynurenine"/>
    <property type="evidence" value="ECO:0007669"/>
    <property type="project" value="InterPro"/>
</dbReference>
<evidence type="ECO:0008006" key="3">
    <source>
        <dbReference type="Google" id="ProtNLM"/>
    </source>
</evidence>
<sequence length="304" mass="33959">MASSSRRVKLKDAIKSKKLVQAGILLLALCSYSNAKYVDLTYALNKETIVWPGRQLSFNTEIEKKLPDGSWFASKGFCISEHTSTHMDAPYHFNELGWTLDKFPIDTFMDLPGVCIDIYDKVHRYEGGELRTVSNYVLTKEDILEWEDKNGAIPARALVLVRTGWGKRWPNRNEYYGLPQELRTTTEKSADANPKNSTVELESTEASNLNFPGFDASAALFLTSERQINGAGIDTLSLDAGNAKTFPAHKIFLKRRIFLIENAANLHLLPAKGFTLFAIPFKVDAGTGAPTRLIAKLPDEKNNL</sequence>
<dbReference type="OrthoDB" id="7108654at2759"/>
<keyword evidence="2" id="KW-1185">Reference proteome</keyword>
<evidence type="ECO:0000313" key="1">
    <source>
        <dbReference type="EMBL" id="CAG7730073.1"/>
    </source>
</evidence>
<accession>A0A8J2JZ15</accession>
<dbReference type="PANTHER" id="PTHR31118:SF12">
    <property type="entry name" value="CYCLASE-LIKE PROTEIN 2"/>
    <property type="match status" value="1"/>
</dbReference>
<reference evidence="1" key="1">
    <citation type="submission" date="2021-06" db="EMBL/GenBank/DDBJ databases">
        <authorList>
            <person name="Hodson N. C."/>
            <person name="Mongue J. A."/>
            <person name="Jaron S. K."/>
        </authorList>
    </citation>
    <scope>NUCLEOTIDE SEQUENCE</scope>
</reference>
<proteinExistence type="predicted"/>
<organism evidence="1 2">
    <name type="scientific">Allacma fusca</name>
    <dbReference type="NCBI Taxonomy" id="39272"/>
    <lineage>
        <taxon>Eukaryota</taxon>
        <taxon>Metazoa</taxon>
        <taxon>Ecdysozoa</taxon>
        <taxon>Arthropoda</taxon>
        <taxon>Hexapoda</taxon>
        <taxon>Collembola</taxon>
        <taxon>Symphypleona</taxon>
        <taxon>Sminthuridae</taxon>
        <taxon>Allacma</taxon>
    </lineage>
</organism>
<comment type="caution">
    <text evidence="1">The sequence shown here is derived from an EMBL/GenBank/DDBJ whole genome shotgun (WGS) entry which is preliminary data.</text>
</comment>
<protein>
    <recommendedName>
        <fullName evidence="3">Cyclase</fullName>
    </recommendedName>
</protein>
<dbReference type="AlphaFoldDB" id="A0A8J2JZ15"/>
<dbReference type="InterPro" id="IPR007325">
    <property type="entry name" value="KFase/CYL"/>
</dbReference>
<gene>
    <name evidence="1" type="ORF">AFUS01_LOCUS18746</name>
</gene>
<dbReference type="Pfam" id="PF04199">
    <property type="entry name" value="Cyclase"/>
    <property type="match status" value="1"/>
</dbReference>